<evidence type="ECO:0000259" key="3">
    <source>
        <dbReference type="Pfam" id="PF25884"/>
    </source>
</evidence>
<organism evidence="4 6">
    <name type="scientific">Punica granatum</name>
    <name type="common">Pomegranate</name>
    <dbReference type="NCBI Taxonomy" id="22663"/>
    <lineage>
        <taxon>Eukaryota</taxon>
        <taxon>Viridiplantae</taxon>
        <taxon>Streptophyta</taxon>
        <taxon>Embryophyta</taxon>
        <taxon>Tracheophyta</taxon>
        <taxon>Spermatophyta</taxon>
        <taxon>Magnoliopsida</taxon>
        <taxon>eudicotyledons</taxon>
        <taxon>Gunneridae</taxon>
        <taxon>Pentapetalae</taxon>
        <taxon>rosids</taxon>
        <taxon>malvids</taxon>
        <taxon>Myrtales</taxon>
        <taxon>Lythraceae</taxon>
        <taxon>Punica</taxon>
    </lineage>
</organism>
<feature type="transmembrane region" description="Helical" evidence="1">
    <location>
        <begin position="178"/>
        <end position="195"/>
    </location>
</feature>
<dbReference type="EMBL" id="PGOL01002006">
    <property type="protein sequence ID" value="PKI51554.1"/>
    <property type="molecule type" value="Genomic_DNA"/>
</dbReference>
<accession>A0A218VR18</accession>
<protein>
    <recommendedName>
        <fullName evidence="3">Uncharacterized GPI-anchored protein At5g19230-like domain-containing protein</fullName>
    </recommendedName>
</protein>
<evidence type="ECO:0000256" key="1">
    <source>
        <dbReference type="SAM" id="Phobius"/>
    </source>
</evidence>
<dbReference type="PANTHER" id="PTHR33976">
    <property type="entry name" value="OS07G0645000 PROTEIN"/>
    <property type="match status" value="1"/>
</dbReference>
<reference evidence="5 7" key="3">
    <citation type="submission" date="2017-11" db="EMBL/GenBank/DDBJ databases">
        <title>De-novo sequencing of pomegranate (Punica granatum L.) genome.</title>
        <authorList>
            <person name="Akparov Z."/>
            <person name="Amiraslanov A."/>
            <person name="Hajiyeva S."/>
            <person name="Abbasov M."/>
            <person name="Kaur K."/>
            <person name="Hamwieh A."/>
            <person name="Solovyev V."/>
            <person name="Salamov A."/>
            <person name="Braich B."/>
            <person name="Kosarev P."/>
            <person name="Mahmoud A."/>
            <person name="Hajiyev E."/>
            <person name="Babayeva S."/>
            <person name="Izzatullayeva V."/>
            <person name="Mammadov A."/>
            <person name="Mammadov A."/>
            <person name="Sharifova S."/>
            <person name="Ojaghi J."/>
            <person name="Eynullazada K."/>
            <person name="Bayramov B."/>
            <person name="Abdulazimova A."/>
            <person name="Shahmuradov I."/>
        </authorList>
    </citation>
    <scope>NUCLEOTIDE SEQUENCE [LARGE SCALE GENOMIC DNA]</scope>
    <source>
        <strain evidence="5">AG2017</strain>
        <strain evidence="7">cv. AG2017</strain>
        <tissue evidence="5">Leaf</tissue>
    </source>
</reference>
<evidence type="ECO:0000256" key="2">
    <source>
        <dbReference type="SAM" id="SignalP"/>
    </source>
</evidence>
<keyword evidence="7" id="KW-1185">Reference proteome</keyword>
<dbReference type="InterPro" id="IPR059083">
    <property type="entry name" value="At5g19230_dom"/>
</dbReference>
<keyword evidence="1" id="KW-0472">Membrane</keyword>
<feature type="domain" description="Uncharacterized GPI-anchored protein At5g19230-like" evidence="3">
    <location>
        <begin position="34"/>
        <end position="159"/>
    </location>
</feature>
<dbReference type="InterPro" id="IPR045285">
    <property type="entry name" value="At5g19230-like"/>
</dbReference>
<dbReference type="Proteomes" id="UP000197138">
    <property type="component" value="Unassembled WGS sequence"/>
</dbReference>
<dbReference type="EMBL" id="MTKT01006319">
    <property type="protein sequence ID" value="OWM62945.1"/>
    <property type="molecule type" value="Genomic_DNA"/>
</dbReference>
<comment type="caution">
    <text evidence="4">The sequence shown here is derived from an EMBL/GenBank/DDBJ whole genome shotgun (WGS) entry which is preliminary data.</text>
</comment>
<dbReference type="Proteomes" id="UP000233551">
    <property type="component" value="Unassembled WGS sequence"/>
</dbReference>
<name>A0A218VR18_PUNGR</name>
<evidence type="ECO:0000313" key="5">
    <source>
        <dbReference type="EMBL" id="PKI51554.1"/>
    </source>
</evidence>
<dbReference type="OrthoDB" id="753138at2759"/>
<evidence type="ECO:0000313" key="6">
    <source>
        <dbReference type="Proteomes" id="UP000197138"/>
    </source>
</evidence>
<dbReference type="PANTHER" id="PTHR33976:SF2">
    <property type="entry name" value="GLYCOPROTEIN MEMBRANE GPI-ANCHORED"/>
    <property type="match status" value="1"/>
</dbReference>
<dbReference type="AlphaFoldDB" id="A0A218VR18"/>
<proteinExistence type="predicted"/>
<sequence>MSKHSLSKFGFAFGLLVPAILLLPHPVACDEDRDNLLQGINSYRTSLNLLPLAKNDRAGCLADGIADQLEDHPCVATTTANAIPGTGPQLSNYPNLLSKCGIHINNTRDGVILPVCVHNRVPTLVLTNYTRTGYAGYLNDSRFTGAGIGVEDNWIVVILATSTQQGSFASGSSLGCELSTGLGFICLAILGLILYSH</sequence>
<dbReference type="STRING" id="22663.A0A218VR18"/>
<keyword evidence="1" id="KW-1133">Transmembrane helix</keyword>
<evidence type="ECO:0000313" key="7">
    <source>
        <dbReference type="Proteomes" id="UP000233551"/>
    </source>
</evidence>
<evidence type="ECO:0000313" key="4">
    <source>
        <dbReference type="EMBL" id="OWM62945.1"/>
    </source>
</evidence>
<reference evidence="4" key="2">
    <citation type="submission" date="2017-06" db="EMBL/GenBank/DDBJ databases">
        <title>The pomegranate genome and the genomics of punicalagin biosynthesis.</title>
        <authorList>
            <person name="Xu C."/>
        </authorList>
    </citation>
    <scope>NUCLEOTIDE SEQUENCE [LARGE SCALE GENOMIC DNA]</scope>
    <source>
        <tissue evidence="4">Fresh leaf</tissue>
    </source>
</reference>
<feature type="signal peptide" evidence="2">
    <location>
        <begin position="1"/>
        <end position="29"/>
    </location>
</feature>
<keyword evidence="2" id="KW-0732">Signal</keyword>
<dbReference type="GeneID" id="116215233"/>
<gene>
    <name evidence="4" type="ORF">CDL15_Pgr020239</name>
    <name evidence="5" type="ORF">CRG98_028114</name>
</gene>
<keyword evidence="1" id="KW-0812">Transmembrane</keyword>
<feature type="chain" id="PRO_5014071487" description="Uncharacterized GPI-anchored protein At5g19230-like domain-containing protein" evidence="2">
    <location>
        <begin position="30"/>
        <end position="197"/>
    </location>
</feature>
<reference evidence="6" key="1">
    <citation type="journal article" date="2017" name="Plant J.">
        <title>The pomegranate (Punica granatum L.) genome and the genomics of punicalagin biosynthesis.</title>
        <authorList>
            <person name="Qin G."/>
            <person name="Xu C."/>
            <person name="Ming R."/>
            <person name="Tang H."/>
            <person name="Guyot R."/>
            <person name="Kramer E.M."/>
            <person name="Hu Y."/>
            <person name="Yi X."/>
            <person name="Qi Y."/>
            <person name="Xu X."/>
            <person name="Gao Z."/>
            <person name="Pan H."/>
            <person name="Jian J."/>
            <person name="Tian Y."/>
            <person name="Yue Z."/>
            <person name="Xu Y."/>
        </authorList>
    </citation>
    <scope>NUCLEOTIDE SEQUENCE [LARGE SCALE GENOMIC DNA]</scope>
    <source>
        <strain evidence="6">cv. Dabenzi</strain>
    </source>
</reference>
<dbReference type="Pfam" id="PF25884">
    <property type="entry name" value="At5g19230"/>
    <property type="match status" value="1"/>
</dbReference>